<feature type="transmembrane region" description="Helical" evidence="10">
    <location>
        <begin position="85"/>
        <end position="105"/>
    </location>
</feature>
<dbReference type="PANTHER" id="PTHR45638:SF8">
    <property type="entry name" value="CYCLIC NUCLEOTIDE-GATED CATION CHANNEL BETA-3"/>
    <property type="match status" value="1"/>
</dbReference>
<evidence type="ECO:0000256" key="10">
    <source>
        <dbReference type="SAM" id="Phobius"/>
    </source>
</evidence>
<dbReference type="InterPro" id="IPR018490">
    <property type="entry name" value="cNMP-bd_dom_sf"/>
</dbReference>
<evidence type="ECO:0000256" key="5">
    <source>
        <dbReference type="ARBA" id="ARBA00023065"/>
    </source>
</evidence>
<evidence type="ECO:0000259" key="11">
    <source>
        <dbReference type="PROSITE" id="PS50042"/>
    </source>
</evidence>
<keyword evidence="13" id="KW-1185">Reference proteome</keyword>
<dbReference type="GO" id="GO:0001750">
    <property type="term" value="C:photoreceptor outer segment"/>
    <property type="evidence" value="ECO:0007669"/>
    <property type="project" value="TreeGrafter"/>
</dbReference>
<dbReference type="InterPro" id="IPR014710">
    <property type="entry name" value="RmlC-like_jellyroll"/>
</dbReference>
<dbReference type="FunFam" id="2.60.120.10:FF:000020">
    <property type="entry name" value="Cyclic nucleotide-gated channel beta 3"/>
    <property type="match status" value="1"/>
</dbReference>
<dbReference type="PROSITE" id="PS50042">
    <property type="entry name" value="CNMP_BINDING_3"/>
    <property type="match status" value="1"/>
</dbReference>
<keyword evidence="6 10" id="KW-0472">Membrane</keyword>
<feature type="compositionally biased region" description="Basic and acidic residues" evidence="9">
    <location>
        <begin position="493"/>
        <end position="516"/>
    </location>
</feature>
<evidence type="ECO:0000256" key="2">
    <source>
        <dbReference type="ARBA" id="ARBA00022448"/>
    </source>
</evidence>
<dbReference type="PROSITE" id="PS00889">
    <property type="entry name" value="CNMP_BINDING_2"/>
    <property type="match status" value="1"/>
</dbReference>
<reference evidence="12 13" key="1">
    <citation type="journal article" date="2013" name="Proc. Natl. Acad. Sci. U.S.A.">
        <title>The king cobra genome reveals dynamic gene evolution and adaptation in the snake venom system.</title>
        <authorList>
            <person name="Vonk F.J."/>
            <person name="Casewell N.R."/>
            <person name="Henkel C.V."/>
            <person name="Heimberg A.M."/>
            <person name="Jansen H.J."/>
            <person name="McCleary R.J."/>
            <person name="Kerkkamp H.M."/>
            <person name="Vos R.A."/>
            <person name="Guerreiro I."/>
            <person name="Calvete J.J."/>
            <person name="Wuster W."/>
            <person name="Woods A.E."/>
            <person name="Logan J.M."/>
            <person name="Harrison R.A."/>
            <person name="Castoe T.A."/>
            <person name="de Koning A.P."/>
            <person name="Pollock D.D."/>
            <person name="Yandell M."/>
            <person name="Calderon D."/>
            <person name="Renjifo C."/>
            <person name="Currier R.B."/>
            <person name="Salgado D."/>
            <person name="Pla D."/>
            <person name="Sanz L."/>
            <person name="Hyder A.S."/>
            <person name="Ribeiro J.M."/>
            <person name="Arntzen J.W."/>
            <person name="van den Thillart G.E."/>
            <person name="Boetzer M."/>
            <person name="Pirovano W."/>
            <person name="Dirks R.P."/>
            <person name="Spaink H.P."/>
            <person name="Duboule D."/>
            <person name="McGlinn E."/>
            <person name="Kini R.M."/>
            <person name="Richardson M.K."/>
        </authorList>
    </citation>
    <scope>NUCLEOTIDE SEQUENCE</scope>
    <source>
        <tissue evidence="12">Blood</tissue>
    </source>
</reference>
<dbReference type="OrthoDB" id="421226at2759"/>
<name>V8NL25_OPHHA</name>
<evidence type="ECO:0000313" key="12">
    <source>
        <dbReference type="EMBL" id="ETE62237.1"/>
    </source>
</evidence>
<feature type="compositionally biased region" description="Basic and acidic residues" evidence="9">
    <location>
        <begin position="1"/>
        <end position="12"/>
    </location>
</feature>
<evidence type="ECO:0000256" key="7">
    <source>
        <dbReference type="ARBA" id="ARBA00023286"/>
    </source>
</evidence>
<comment type="subcellular location">
    <subcellularLocation>
        <location evidence="1">Membrane</location>
        <topology evidence="1">Multi-pass membrane protein</topology>
    </subcellularLocation>
</comment>
<feature type="domain" description="Cyclic nucleotide-binding" evidence="11">
    <location>
        <begin position="316"/>
        <end position="420"/>
    </location>
</feature>
<dbReference type="GO" id="GO:0005886">
    <property type="term" value="C:plasma membrane"/>
    <property type="evidence" value="ECO:0007669"/>
    <property type="project" value="TreeGrafter"/>
</dbReference>
<keyword evidence="3 10" id="KW-0812">Transmembrane</keyword>
<dbReference type="GO" id="GO:0005222">
    <property type="term" value="F:intracellularly cAMP-activated cation channel activity"/>
    <property type="evidence" value="ECO:0007669"/>
    <property type="project" value="TreeGrafter"/>
</dbReference>
<evidence type="ECO:0000256" key="4">
    <source>
        <dbReference type="ARBA" id="ARBA00022989"/>
    </source>
</evidence>
<keyword evidence="5" id="KW-0406">Ion transport</keyword>
<proteinExistence type="predicted"/>
<sequence length="596" mass="67504">MRERIATYKEKVTNPVISSPEISPTASPQKKPPPPAAKEEKKEEKKEESKPEEKPSSTVKKRSVKEYMKKFKLPETIDPFTDHRYIMWLFLVTVAYNWNCWFIPLRLVFPVQTSSNIIYWIAVDVLSDICYICDLLLFQPRVQFVREGDIITDKVEIKKAYRNSLKFRHLTFFEFNDKLEAIMDKAFIYRVIRTIGYLLFVLHINACIYYWASAYEGLGSTKWVYDGEGNMQMRDIIGAATAGQNYYRACMDDTVDYMNTYTIPWLVQNRVRTWYEYTWDSQGMLDESELLEQMPGKMQLDIATDVNFAIVRKVDLFKECESQMICDMLLKLKSIVYLPGDFVCKKGEIGREMYIIKQGEVQVLGGPDGTKVLVTLRAGAVFGEISLLAASGGNRRTANVIAHGFANLFILDKKTLNEILVHYPESERHLRKKGKALTKKAGKPAGPPPPSVKGLALLMAKAEAPKMLKALTGGKGGILAIINKVKKENEALKEKEAQEERAKKENEEKEKAEKNKTKNIKPNPQEKKPAEEPKTKVQETKAESIAPKEEAVTKPPPQPSVLSGINKQSLVISMTPSNVSGEGEILTVEVKDKKAA</sequence>
<dbReference type="Gene3D" id="2.60.120.10">
    <property type="entry name" value="Jelly Rolls"/>
    <property type="match status" value="1"/>
</dbReference>
<evidence type="ECO:0000313" key="13">
    <source>
        <dbReference type="Proteomes" id="UP000018936"/>
    </source>
</evidence>
<evidence type="ECO:0000256" key="1">
    <source>
        <dbReference type="ARBA" id="ARBA00004141"/>
    </source>
</evidence>
<dbReference type="Proteomes" id="UP000018936">
    <property type="component" value="Unassembled WGS sequence"/>
</dbReference>
<feature type="region of interest" description="Disordered" evidence="9">
    <location>
        <begin position="1"/>
        <end position="60"/>
    </location>
</feature>
<dbReference type="GO" id="GO:0005223">
    <property type="term" value="F:intracellularly cGMP-activated cation channel activity"/>
    <property type="evidence" value="ECO:0007669"/>
    <property type="project" value="TreeGrafter"/>
</dbReference>
<dbReference type="SUPFAM" id="SSF81324">
    <property type="entry name" value="Voltage-gated potassium channels"/>
    <property type="match status" value="1"/>
</dbReference>
<dbReference type="GO" id="GO:0044877">
    <property type="term" value="F:protein-containing complex binding"/>
    <property type="evidence" value="ECO:0007669"/>
    <property type="project" value="TreeGrafter"/>
</dbReference>
<dbReference type="SMART" id="SM00100">
    <property type="entry name" value="cNMP"/>
    <property type="match status" value="1"/>
</dbReference>
<dbReference type="InterPro" id="IPR000595">
    <property type="entry name" value="cNMP-bd_dom"/>
</dbReference>
<feature type="compositionally biased region" description="Basic and acidic residues" evidence="9">
    <location>
        <begin position="37"/>
        <end position="55"/>
    </location>
</feature>
<feature type="compositionally biased region" description="Basic and acidic residues" evidence="9">
    <location>
        <begin position="524"/>
        <end position="552"/>
    </location>
</feature>
<dbReference type="PROSITE" id="PS00888">
    <property type="entry name" value="CNMP_BINDING_1"/>
    <property type="match status" value="1"/>
</dbReference>
<dbReference type="InterPro" id="IPR018488">
    <property type="entry name" value="cNMP-bd_CS"/>
</dbReference>
<keyword evidence="7" id="KW-1071">Ligand-gated ion channel</keyword>
<dbReference type="SUPFAM" id="SSF51206">
    <property type="entry name" value="cAMP-binding domain-like"/>
    <property type="match status" value="1"/>
</dbReference>
<dbReference type="GO" id="GO:0030553">
    <property type="term" value="F:cGMP binding"/>
    <property type="evidence" value="ECO:0007669"/>
    <property type="project" value="TreeGrafter"/>
</dbReference>
<keyword evidence="2" id="KW-0813">Transport</keyword>
<feature type="non-terminal residue" evidence="12">
    <location>
        <position position="1"/>
    </location>
</feature>
<dbReference type="PANTHER" id="PTHR45638">
    <property type="entry name" value="CYCLIC NUCLEOTIDE-GATED CATION CHANNEL SUBUNIT A"/>
    <property type="match status" value="1"/>
</dbReference>
<feature type="compositionally biased region" description="Basic residues" evidence="9">
    <location>
        <begin position="431"/>
        <end position="442"/>
    </location>
</feature>
<comment type="caution">
    <text evidence="12">The sequence shown here is derived from an EMBL/GenBank/DDBJ whole genome shotgun (WGS) entry which is preliminary data.</text>
</comment>
<evidence type="ECO:0000256" key="3">
    <source>
        <dbReference type="ARBA" id="ARBA00022692"/>
    </source>
</evidence>
<feature type="region of interest" description="Disordered" evidence="9">
    <location>
        <begin position="431"/>
        <end position="452"/>
    </location>
</feature>
<accession>V8NL25</accession>
<gene>
    <name evidence="12" type="primary">CNGB3</name>
    <name evidence="12" type="ORF">L345_12011</name>
</gene>
<evidence type="ECO:0000256" key="8">
    <source>
        <dbReference type="ARBA" id="ARBA00023303"/>
    </source>
</evidence>
<dbReference type="AlphaFoldDB" id="V8NL25"/>
<evidence type="ECO:0000256" key="6">
    <source>
        <dbReference type="ARBA" id="ARBA00023136"/>
    </source>
</evidence>
<dbReference type="Gene3D" id="1.10.287.630">
    <property type="entry name" value="Helix hairpin bin"/>
    <property type="match status" value="1"/>
</dbReference>
<keyword evidence="4 10" id="KW-1133">Transmembrane helix</keyword>
<dbReference type="EMBL" id="AZIM01003376">
    <property type="protein sequence ID" value="ETE62237.1"/>
    <property type="molecule type" value="Genomic_DNA"/>
</dbReference>
<dbReference type="FunFam" id="1.10.287.630:FF:000001">
    <property type="entry name" value="Cyclic nucleotide-gated channel alpha 3"/>
    <property type="match status" value="1"/>
</dbReference>
<feature type="transmembrane region" description="Helical" evidence="10">
    <location>
        <begin position="117"/>
        <end position="138"/>
    </location>
</feature>
<evidence type="ECO:0000256" key="9">
    <source>
        <dbReference type="SAM" id="MobiDB-lite"/>
    </source>
</evidence>
<dbReference type="GO" id="GO:0017071">
    <property type="term" value="C:intracellular cyclic nucleotide activated cation channel complex"/>
    <property type="evidence" value="ECO:0007669"/>
    <property type="project" value="TreeGrafter"/>
</dbReference>
<dbReference type="CDD" id="cd00038">
    <property type="entry name" value="CAP_ED"/>
    <property type="match status" value="1"/>
</dbReference>
<organism evidence="12 13">
    <name type="scientific">Ophiophagus hannah</name>
    <name type="common">King cobra</name>
    <name type="synonym">Naja hannah</name>
    <dbReference type="NCBI Taxonomy" id="8665"/>
    <lineage>
        <taxon>Eukaryota</taxon>
        <taxon>Metazoa</taxon>
        <taxon>Chordata</taxon>
        <taxon>Craniata</taxon>
        <taxon>Vertebrata</taxon>
        <taxon>Euteleostomi</taxon>
        <taxon>Lepidosauria</taxon>
        <taxon>Squamata</taxon>
        <taxon>Bifurcata</taxon>
        <taxon>Unidentata</taxon>
        <taxon>Episquamata</taxon>
        <taxon>Toxicofera</taxon>
        <taxon>Serpentes</taxon>
        <taxon>Colubroidea</taxon>
        <taxon>Elapidae</taxon>
        <taxon>Elapinae</taxon>
        <taxon>Ophiophagus</taxon>
    </lineage>
</organism>
<protein>
    <submittedName>
        <fullName evidence="12">Cyclic nucleotide-gated cation channel beta-3</fullName>
    </submittedName>
</protein>
<feature type="region of interest" description="Disordered" evidence="9">
    <location>
        <begin position="493"/>
        <end position="565"/>
    </location>
</feature>
<keyword evidence="8" id="KW-0407">Ion channel</keyword>
<dbReference type="Pfam" id="PF00027">
    <property type="entry name" value="cNMP_binding"/>
    <property type="match status" value="1"/>
</dbReference>
<dbReference type="InterPro" id="IPR050866">
    <property type="entry name" value="CNG_cation_channel"/>
</dbReference>
<feature type="transmembrane region" description="Helical" evidence="10">
    <location>
        <begin position="191"/>
        <end position="212"/>
    </location>
</feature>